<reference evidence="2" key="2">
    <citation type="submission" date="2015-01" db="EMBL/GenBank/DDBJ databases">
        <title>Evolutionary Origins and Diversification of the Mycorrhizal Mutualists.</title>
        <authorList>
            <consortium name="DOE Joint Genome Institute"/>
            <consortium name="Mycorrhizal Genomics Consortium"/>
            <person name="Kohler A."/>
            <person name="Kuo A."/>
            <person name="Nagy L.G."/>
            <person name="Floudas D."/>
            <person name="Copeland A."/>
            <person name="Barry K.W."/>
            <person name="Cichocki N."/>
            <person name="Veneault-Fourrey C."/>
            <person name="LaButti K."/>
            <person name="Lindquist E.A."/>
            <person name="Lipzen A."/>
            <person name="Lundell T."/>
            <person name="Morin E."/>
            <person name="Murat C."/>
            <person name="Riley R."/>
            <person name="Ohm R."/>
            <person name="Sun H."/>
            <person name="Tunlid A."/>
            <person name="Henrissat B."/>
            <person name="Grigoriev I.V."/>
            <person name="Hibbett D.S."/>
            <person name="Martin F."/>
        </authorList>
    </citation>
    <scope>NUCLEOTIDE SEQUENCE [LARGE SCALE GENOMIC DNA]</scope>
    <source>
        <strain evidence="2">F 1598</strain>
    </source>
</reference>
<dbReference type="EMBL" id="KN833050">
    <property type="protein sequence ID" value="KIM75110.1"/>
    <property type="molecule type" value="Genomic_DNA"/>
</dbReference>
<name>A0A0C3ERD0_PILCF</name>
<gene>
    <name evidence="1" type="ORF">PILCRDRAFT_13805</name>
</gene>
<proteinExistence type="predicted"/>
<evidence type="ECO:0000313" key="2">
    <source>
        <dbReference type="Proteomes" id="UP000054166"/>
    </source>
</evidence>
<accession>A0A0C3ERD0</accession>
<dbReference type="HOGENOM" id="CLU_2414105_0_0_1"/>
<evidence type="ECO:0000313" key="1">
    <source>
        <dbReference type="EMBL" id="KIM75110.1"/>
    </source>
</evidence>
<dbReference type="InParanoid" id="A0A0C3ERD0"/>
<reference evidence="1 2" key="1">
    <citation type="submission" date="2014-04" db="EMBL/GenBank/DDBJ databases">
        <authorList>
            <consortium name="DOE Joint Genome Institute"/>
            <person name="Kuo A."/>
            <person name="Tarkka M."/>
            <person name="Buscot F."/>
            <person name="Kohler A."/>
            <person name="Nagy L.G."/>
            <person name="Floudas D."/>
            <person name="Copeland A."/>
            <person name="Barry K.W."/>
            <person name="Cichocki N."/>
            <person name="Veneault-Fourrey C."/>
            <person name="LaButti K."/>
            <person name="Lindquist E.A."/>
            <person name="Lipzen A."/>
            <person name="Lundell T."/>
            <person name="Morin E."/>
            <person name="Murat C."/>
            <person name="Sun H."/>
            <person name="Tunlid A."/>
            <person name="Henrissat B."/>
            <person name="Grigoriev I.V."/>
            <person name="Hibbett D.S."/>
            <person name="Martin F."/>
            <person name="Nordberg H.P."/>
            <person name="Cantor M.N."/>
            <person name="Hua S.X."/>
        </authorList>
    </citation>
    <scope>NUCLEOTIDE SEQUENCE [LARGE SCALE GENOMIC DNA]</scope>
    <source>
        <strain evidence="1 2">F 1598</strain>
    </source>
</reference>
<protein>
    <submittedName>
        <fullName evidence="1">Uncharacterized protein</fullName>
    </submittedName>
</protein>
<dbReference type="AlphaFoldDB" id="A0A0C3ERD0"/>
<sequence>MNLLVQLEDAQEDGKRKKDAYIRIPHTIFEGATTKLDNSDKTFLGLVFSEASGFIKDKLQKLQLILEHANPDRLKLCDSDVHGYAFNSITSP</sequence>
<dbReference type="Proteomes" id="UP000054166">
    <property type="component" value="Unassembled WGS sequence"/>
</dbReference>
<organism evidence="1 2">
    <name type="scientific">Piloderma croceum (strain F 1598)</name>
    <dbReference type="NCBI Taxonomy" id="765440"/>
    <lineage>
        <taxon>Eukaryota</taxon>
        <taxon>Fungi</taxon>
        <taxon>Dikarya</taxon>
        <taxon>Basidiomycota</taxon>
        <taxon>Agaricomycotina</taxon>
        <taxon>Agaricomycetes</taxon>
        <taxon>Agaricomycetidae</taxon>
        <taxon>Atheliales</taxon>
        <taxon>Atheliaceae</taxon>
        <taxon>Piloderma</taxon>
    </lineage>
</organism>
<keyword evidence="2" id="KW-1185">Reference proteome</keyword>